<evidence type="ECO:0000256" key="4">
    <source>
        <dbReference type="PIRSR" id="PIRSR602678-1"/>
    </source>
</evidence>
<dbReference type="InterPro" id="IPR036069">
    <property type="entry name" value="DUF34/NIF3_sf"/>
</dbReference>
<name>A0A9D1S4R1_9FIRM</name>
<reference evidence="5" key="1">
    <citation type="submission" date="2020-10" db="EMBL/GenBank/DDBJ databases">
        <authorList>
            <person name="Gilroy R."/>
        </authorList>
    </citation>
    <scope>NUCLEOTIDE SEQUENCE</scope>
    <source>
        <strain evidence="5">ChiSxjej2B14-8506</strain>
    </source>
</reference>
<evidence type="ECO:0000313" key="6">
    <source>
        <dbReference type="Proteomes" id="UP000824123"/>
    </source>
</evidence>
<feature type="binding site" evidence="4">
    <location>
        <position position="218"/>
    </location>
    <ligand>
        <name>a divalent metal cation</name>
        <dbReference type="ChEBI" id="CHEBI:60240"/>
        <label>1</label>
    </ligand>
</feature>
<proteinExistence type="inferred from homology"/>
<dbReference type="AlphaFoldDB" id="A0A9D1S4R1"/>
<dbReference type="FunFam" id="3.40.1390.30:FF:000001">
    <property type="entry name" value="GTP cyclohydrolase 1 type 2"/>
    <property type="match status" value="1"/>
</dbReference>
<gene>
    <name evidence="5" type="ORF">IAC59_03935</name>
</gene>
<evidence type="ECO:0000256" key="3">
    <source>
        <dbReference type="ARBA" id="ARBA00022723"/>
    </source>
</evidence>
<accession>A0A9D1S4R1</accession>
<sequence length="251" mass="26882">MAKVGDMLNIMNEIAPPELAEDWDNPGLLVGRADADVECMLLCVDATGAVVAEARELGAQLIISHHPLMFRATKHVRDDEPEGHVICELIRADMSLIAAHTNLDMAPGGVNDALAEAVGLTDAYAPAPLIRAGGLTGTLEDIARRVERALDTRALYYGPADAWIERAALCSGAGGSELMDAARCGAQLFITGELKHSEIILARQLGLCAICAGHFETERVVLSHLARGLQTRLDALQYKAKVFVSRAHPLM</sequence>
<feature type="binding site" evidence="4">
    <location>
        <position position="104"/>
    </location>
    <ligand>
        <name>a divalent metal cation</name>
        <dbReference type="ChEBI" id="CHEBI:60240"/>
        <label>1</label>
    </ligand>
</feature>
<comment type="caution">
    <text evidence="5">The sequence shown here is derived from an EMBL/GenBank/DDBJ whole genome shotgun (WGS) entry which is preliminary data.</text>
</comment>
<evidence type="ECO:0000256" key="2">
    <source>
        <dbReference type="ARBA" id="ARBA00022112"/>
    </source>
</evidence>
<keyword evidence="3 4" id="KW-0479">Metal-binding</keyword>
<evidence type="ECO:0000313" key="5">
    <source>
        <dbReference type="EMBL" id="HIU46388.1"/>
    </source>
</evidence>
<dbReference type="PANTHER" id="PTHR13799">
    <property type="entry name" value="NGG1 INTERACTING FACTOR 3"/>
    <property type="match status" value="1"/>
</dbReference>
<dbReference type="PANTHER" id="PTHR13799:SF14">
    <property type="entry name" value="GTP CYCLOHYDROLASE 1 TYPE 2 HOMOLOG"/>
    <property type="match status" value="1"/>
</dbReference>
<dbReference type="SUPFAM" id="SSF102705">
    <property type="entry name" value="NIF3 (NGG1p interacting factor 3)-like"/>
    <property type="match status" value="1"/>
</dbReference>
<comment type="similarity">
    <text evidence="1">Belongs to the GTP cyclohydrolase I type 2/NIF3 family.</text>
</comment>
<protein>
    <recommendedName>
        <fullName evidence="2">GTP cyclohydrolase 1 type 2 homolog</fullName>
    </recommendedName>
</protein>
<dbReference type="NCBIfam" id="TIGR00486">
    <property type="entry name" value="YbgI_SA1388"/>
    <property type="match status" value="1"/>
</dbReference>
<dbReference type="GO" id="GO:0046872">
    <property type="term" value="F:metal ion binding"/>
    <property type="evidence" value="ECO:0007669"/>
    <property type="project" value="UniProtKB-KW"/>
</dbReference>
<organism evidence="5 6">
    <name type="scientific">Candidatus Fimadaptatus faecigallinarum</name>
    <dbReference type="NCBI Taxonomy" id="2840814"/>
    <lineage>
        <taxon>Bacteria</taxon>
        <taxon>Bacillati</taxon>
        <taxon>Bacillota</taxon>
        <taxon>Clostridia</taxon>
        <taxon>Eubacteriales</taxon>
        <taxon>Candidatus Fimadaptatus</taxon>
    </lineage>
</organism>
<dbReference type="Gene3D" id="3.40.1390.30">
    <property type="entry name" value="NIF3 (NGG1p interacting factor 3)-like"/>
    <property type="match status" value="2"/>
</dbReference>
<feature type="binding site" evidence="4">
    <location>
        <position position="65"/>
    </location>
    <ligand>
        <name>a divalent metal cation</name>
        <dbReference type="ChEBI" id="CHEBI:60240"/>
        <label>1</label>
    </ligand>
</feature>
<dbReference type="Pfam" id="PF01784">
    <property type="entry name" value="DUF34_NIF3"/>
    <property type="match status" value="1"/>
</dbReference>
<reference evidence="5" key="2">
    <citation type="journal article" date="2021" name="PeerJ">
        <title>Extensive microbial diversity within the chicken gut microbiome revealed by metagenomics and culture.</title>
        <authorList>
            <person name="Gilroy R."/>
            <person name="Ravi A."/>
            <person name="Getino M."/>
            <person name="Pursley I."/>
            <person name="Horton D.L."/>
            <person name="Alikhan N.F."/>
            <person name="Baker D."/>
            <person name="Gharbi K."/>
            <person name="Hall N."/>
            <person name="Watson M."/>
            <person name="Adriaenssens E.M."/>
            <person name="Foster-Nyarko E."/>
            <person name="Jarju S."/>
            <person name="Secka A."/>
            <person name="Antonio M."/>
            <person name="Oren A."/>
            <person name="Chaudhuri R.R."/>
            <person name="La Ragione R."/>
            <person name="Hildebrand F."/>
            <person name="Pallen M.J."/>
        </authorList>
    </citation>
    <scope>NUCLEOTIDE SEQUENCE</scope>
    <source>
        <strain evidence="5">ChiSxjej2B14-8506</strain>
    </source>
</reference>
<feature type="binding site" evidence="4">
    <location>
        <position position="66"/>
    </location>
    <ligand>
        <name>a divalent metal cation</name>
        <dbReference type="ChEBI" id="CHEBI:60240"/>
        <label>1</label>
    </ligand>
</feature>
<evidence type="ECO:0000256" key="1">
    <source>
        <dbReference type="ARBA" id="ARBA00006964"/>
    </source>
</evidence>
<dbReference type="InterPro" id="IPR002678">
    <property type="entry name" value="DUF34/NIF3"/>
</dbReference>
<dbReference type="EMBL" id="DVNK01000027">
    <property type="protein sequence ID" value="HIU46388.1"/>
    <property type="molecule type" value="Genomic_DNA"/>
</dbReference>
<dbReference type="Proteomes" id="UP000824123">
    <property type="component" value="Unassembled WGS sequence"/>
</dbReference>
<feature type="binding site" evidence="4">
    <location>
        <position position="214"/>
    </location>
    <ligand>
        <name>a divalent metal cation</name>
        <dbReference type="ChEBI" id="CHEBI:60240"/>
        <label>1</label>
    </ligand>
</feature>
<dbReference type="GO" id="GO:0005737">
    <property type="term" value="C:cytoplasm"/>
    <property type="evidence" value="ECO:0007669"/>
    <property type="project" value="TreeGrafter"/>
</dbReference>